<evidence type="ECO:0000313" key="1">
    <source>
        <dbReference type="EMBL" id="JAH35265.1"/>
    </source>
</evidence>
<organism evidence="1">
    <name type="scientific">Anguilla anguilla</name>
    <name type="common">European freshwater eel</name>
    <name type="synonym">Muraena anguilla</name>
    <dbReference type="NCBI Taxonomy" id="7936"/>
    <lineage>
        <taxon>Eukaryota</taxon>
        <taxon>Metazoa</taxon>
        <taxon>Chordata</taxon>
        <taxon>Craniata</taxon>
        <taxon>Vertebrata</taxon>
        <taxon>Euteleostomi</taxon>
        <taxon>Actinopterygii</taxon>
        <taxon>Neopterygii</taxon>
        <taxon>Teleostei</taxon>
        <taxon>Anguilliformes</taxon>
        <taxon>Anguillidae</taxon>
        <taxon>Anguilla</taxon>
    </lineage>
</organism>
<reference evidence="1" key="2">
    <citation type="journal article" date="2015" name="Fish Shellfish Immunol.">
        <title>Early steps in the European eel (Anguilla anguilla)-Vibrio vulnificus interaction in the gills: Role of the RtxA13 toxin.</title>
        <authorList>
            <person name="Callol A."/>
            <person name="Pajuelo D."/>
            <person name="Ebbesson L."/>
            <person name="Teles M."/>
            <person name="MacKenzie S."/>
            <person name="Amaro C."/>
        </authorList>
    </citation>
    <scope>NUCLEOTIDE SEQUENCE</scope>
</reference>
<dbReference type="EMBL" id="GBXM01073312">
    <property type="protein sequence ID" value="JAH35265.1"/>
    <property type="molecule type" value="Transcribed_RNA"/>
</dbReference>
<dbReference type="AlphaFoldDB" id="A0A0E9S3P9"/>
<sequence>MLLRKPWCGTVRAHRRTVGVQRFRCRAPHAAASSTEVITFPSEESMSHPLNRFLQTKNEPHRYPTAKGLAWSIICRH</sequence>
<reference evidence="1" key="1">
    <citation type="submission" date="2014-11" db="EMBL/GenBank/DDBJ databases">
        <authorList>
            <person name="Amaro Gonzalez C."/>
        </authorList>
    </citation>
    <scope>NUCLEOTIDE SEQUENCE</scope>
</reference>
<name>A0A0E9S3P9_ANGAN</name>
<protein>
    <submittedName>
        <fullName evidence="1">Uncharacterized protein</fullName>
    </submittedName>
</protein>
<proteinExistence type="predicted"/>
<accession>A0A0E9S3P9</accession>